<dbReference type="Gene3D" id="3.90.45.10">
    <property type="entry name" value="Peptide deformylase"/>
    <property type="match status" value="1"/>
</dbReference>
<evidence type="ECO:0000256" key="2">
    <source>
        <dbReference type="HAMAP-Rule" id="MF_00163"/>
    </source>
</evidence>
<dbReference type="InterPro" id="IPR036821">
    <property type="entry name" value="Peptide_deformylase_sf"/>
</dbReference>
<comment type="caution">
    <text evidence="3">The sequence shown here is derived from an EMBL/GenBank/DDBJ whole genome shotgun (WGS) entry which is preliminary data.</text>
</comment>
<dbReference type="InterPro" id="IPR023635">
    <property type="entry name" value="Peptide_deformylase"/>
</dbReference>
<organism evidence="3 4">
    <name type="scientific">Sagittula stellata (strain ATCC 700073 / DSM 11524 / E-37)</name>
    <dbReference type="NCBI Taxonomy" id="388399"/>
    <lineage>
        <taxon>Bacteria</taxon>
        <taxon>Pseudomonadati</taxon>
        <taxon>Pseudomonadota</taxon>
        <taxon>Alphaproteobacteria</taxon>
        <taxon>Rhodobacterales</taxon>
        <taxon>Roseobacteraceae</taxon>
        <taxon>Sagittula</taxon>
    </lineage>
</organism>
<accession>A3JYF4</accession>
<evidence type="ECO:0000256" key="1">
    <source>
        <dbReference type="ARBA" id="ARBA00010759"/>
    </source>
</evidence>
<dbReference type="GO" id="GO:0046872">
    <property type="term" value="F:metal ion binding"/>
    <property type="evidence" value="ECO:0007669"/>
    <property type="project" value="UniProtKB-KW"/>
</dbReference>
<name>A3JYF4_SAGS3</name>
<keyword evidence="4" id="KW-1185">Reference proteome</keyword>
<dbReference type="OrthoDB" id="9804313at2"/>
<dbReference type="GO" id="GO:0042586">
    <property type="term" value="F:peptide deformylase activity"/>
    <property type="evidence" value="ECO:0007669"/>
    <property type="project" value="UniProtKB-UniRule"/>
</dbReference>
<dbReference type="CDD" id="cd00487">
    <property type="entry name" value="Pep_deformylase"/>
    <property type="match status" value="1"/>
</dbReference>
<feature type="active site" evidence="2">
    <location>
        <position position="136"/>
    </location>
</feature>
<dbReference type="Pfam" id="PF01327">
    <property type="entry name" value="Pep_deformylase"/>
    <property type="match status" value="1"/>
</dbReference>
<comment type="cofactor">
    <cofactor evidence="2">
        <name>Fe(2+)</name>
        <dbReference type="ChEBI" id="CHEBI:29033"/>
    </cofactor>
    <text evidence="2">Binds 1 Fe(2+) ion.</text>
</comment>
<dbReference type="NCBIfam" id="NF001159">
    <property type="entry name" value="PRK00150.1-3"/>
    <property type="match status" value="1"/>
</dbReference>
<keyword evidence="2" id="KW-0408">Iron</keyword>
<dbReference type="NCBIfam" id="TIGR00079">
    <property type="entry name" value="pept_deformyl"/>
    <property type="match status" value="1"/>
</dbReference>
<comment type="catalytic activity">
    <reaction evidence="2">
        <text>N-terminal N-formyl-L-methionyl-[peptide] + H2O = N-terminal L-methionyl-[peptide] + formate</text>
        <dbReference type="Rhea" id="RHEA:24420"/>
        <dbReference type="Rhea" id="RHEA-COMP:10639"/>
        <dbReference type="Rhea" id="RHEA-COMP:10640"/>
        <dbReference type="ChEBI" id="CHEBI:15377"/>
        <dbReference type="ChEBI" id="CHEBI:15740"/>
        <dbReference type="ChEBI" id="CHEBI:49298"/>
        <dbReference type="ChEBI" id="CHEBI:64731"/>
        <dbReference type="EC" id="3.5.1.88"/>
    </reaction>
</comment>
<evidence type="ECO:0000313" key="3">
    <source>
        <dbReference type="EMBL" id="EBA10540.1"/>
    </source>
</evidence>
<comment type="function">
    <text evidence="2">Removes the formyl group from the N-terminal Met of newly synthesized proteins. Requires at least a dipeptide for an efficient rate of reaction. N-terminal L-methionine is a prerequisite for activity but the enzyme has broad specificity at other positions.</text>
</comment>
<dbReference type="PANTHER" id="PTHR10458">
    <property type="entry name" value="PEPTIDE DEFORMYLASE"/>
    <property type="match status" value="1"/>
</dbReference>
<gene>
    <name evidence="2" type="primary">def</name>
    <name evidence="3" type="ORF">SSE37_21082</name>
</gene>
<keyword evidence="2" id="KW-0648">Protein biosynthesis</keyword>
<reference evidence="3 4" key="1">
    <citation type="submission" date="2006-06" db="EMBL/GenBank/DDBJ databases">
        <authorList>
            <person name="Moran M.A."/>
            <person name="Ferriera S."/>
            <person name="Johnson J."/>
            <person name="Kravitz S."/>
            <person name="Beeson K."/>
            <person name="Sutton G."/>
            <person name="Rogers Y.-H."/>
            <person name="Friedman R."/>
            <person name="Frazier M."/>
            <person name="Venter J.C."/>
        </authorList>
    </citation>
    <scope>NUCLEOTIDE SEQUENCE [LARGE SCALE GENOMIC DNA]</scope>
    <source>
        <strain evidence="3 4">E-37</strain>
    </source>
</reference>
<dbReference type="eggNOG" id="COG0242">
    <property type="taxonomic scope" value="Bacteria"/>
</dbReference>
<dbReference type="EC" id="3.5.1.88" evidence="2"/>
<feature type="binding site" evidence="2">
    <location>
        <position position="139"/>
    </location>
    <ligand>
        <name>Fe cation</name>
        <dbReference type="ChEBI" id="CHEBI:24875"/>
    </ligand>
</feature>
<sequence>MSLLPILTWPDTGLRAASMPVRAPSAVARLVEDMFETMYAAPGRGLAAPQVGVRSRLFVMDATWKDGEKTPTVCINPVVAPLDGPEEPGEEACLSMPGVSVMVTRPTRIRLRYTDLDDKTHEVVLTGAAARIAQHETDHLDGVMHFQHLPLAERGVLLAEYEALR</sequence>
<dbReference type="PIRSF" id="PIRSF004749">
    <property type="entry name" value="Pep_def"/>
    <property type="match status" value="1"/>
</dbReference>
<dbReference type="PRINTS" id="PR01576">
    <property type="entry name" value="PDEFORMYLASE"/>
</dbReference>
<dbReference type="AlphaFoldDB" id="A3JYF4"/>
<dbReference type="RefSeq" id="WP_005855484.1">
    <property type="nucleotide sequence ID" value="NZ_AAYA01000001.1"/>
</dbReference>
<dbReference type="Proteomes" id="UP000005713">
    <property type="component" value="Unassembled WGS sequence"/>
</dbReference>
<feature type="binding site" evidence="2">
    <location>
        <position position="93"/>
    </location>
    <ligand>
        <name>Fe cation</name>
        <dbReference type="ChEBI" id="CHEBI:24875"/>
    </ligand>
</feature>
<feature type="binding site" evidence="2">
    <location>
        <position position="135"/>
    </location>
    <ligand>
        <name>Fe cation</name>
        <dbReference type="ChEBI" id="CHEBI:24875"/>
    </ligand>
</feature>
<comment type="similarity">
    <text evidence="1 2">Belongs to the polypeptide deformylase family.</text>
</comment>
<evidence type="ECO:0000313" key="4">
    <source>
        <dbReference type="Proteomes" id="UP000005713"/>
    </source>
</evidence>
<dbReference type="SUPFAM" id="SSF56420">
    <property type="entry name" value="Peptide deformylase"/>
    <property type="match status" value="1"/>
</dbReference>
<proteinExistence type="inferred from homology"/>
<keyword evidence="2" id="KW-0479">Metal-binding</keyword>
<dbReference type="HAMAP" id="MF_00163">
    <property type="entry name" value="Pep_deformylase"/>
    <property type="match status" value="1"/>
</dbReference>
<dbReference type="GO" id="GO:0006412">
    <property type="term" value="P:translation"/>
    <property type="evidence" value="ECO:0007669"/>
    <property type="project" value="UniProtKB-UniRule"/>
</dbReference>
<dbReference type="PANTHER" id="PTHR10458:SF22">
    <property type="entry name" value="PEPTIDE DEFORMYLASE"/>
    <property type="match status" value="1"/>
</dbReference>
<dbReference type="EMBL" id="AAYA01000001">
    <property type="protein sequence ID" value="EBA10540.1"/>
    <property type="molecule type" value="Genomic_DNA"/>
</dbReference>
<protein>
    <recommendedName>
        <fullName evidence="2">Peptide deformylase</fullName>
        <shortName evidence="2">PDF</shortName>
        <ecNumber evidence="2">3.5.1.88</ecNumber>
    </recommendedName>
    <alternativeName>
        <fullName evidence="2">Polypeptide deformylase</fullName>
    </alternativeName>
</protein>
<keyword evidence="2" id="KW-0378">Hydrolase</keyword>